<feature type="compositionally biased region" description="Low complexity" evidence="3">
    <location>
        <begin position="128"/>
        <end position="138"/>
    </location>
</feature>
<protein>
    <recommendedName>
        <fullName evidence="2">Ribosome-binding factor A</fullName>
    </recommendedName>
</protein>
<proteinExistence type="inferred from homology"/>
<comment type="subunit">
    <text evidence="2">Monomer. Binds 30S ribosomal subunits, but not 50S ribosomal subunits or 70S ribosomes.</text>
</comment>
<sequence length="138" mass="15028">MAQSRRVERVAALIRREVSELLISGIKDERVQHGMVSVTSVEVAGDLQHCKIFVSIFGSTEDREVALAGLQAASVYVKGELGRRLKMRRTPEVAFVLDRGLEKGNTVLGLLQRLEAERRERGDGEGPAGPAGDTDSEA</sequence>
<organism evidence="4 5">
    <name type="scientific">Cyanobium gracile UHCC 0281</name>
    <dbReference type="NCBI Taxonomy" id="3110309"/>
    <lineage>
        <taxon>Bacteria</taxon>
        <taxon>Bacillati</taxon>
        <taxon>Cyanobacteriota</taxon>
        <taxon>Cyanophyceae</taxon>
        <taxon>Synechococcales</taxon>
        <taxon>Prochlorococcaceae</taxon>
        <taxon>Cyanobium</taxon>
    </lineage>
</organism>
<dbReference type="PROSITE" id="PS01319">
    <property type="entry name" value="RBFA"/>
    <property type="match status" value="1"/>
</dbReference>
<evidence type="ECO:0000313" key="5">
    <source>
        <dbReference type="Proteomes" id="UP001302329"/>
    </source>
</evidence>
<evidence type="ECO:0000256" key="3">
    <source>
        <dbReference type="SAM" id="MobiDB-lite"/>
    </source>
</evidence>
<dbReference type="InterPro" id="IPR020053">
    <property type="entry name" value="Ribosome-bd_factorA_CS"/>
</dbReference>
<reference evidence="4 5" key="1">
    <citation type="submission" date="2023-12" db="EMBL/GenBank/DDBJ databases">
        <title>Baltic Sea Cyanobacteria.</title>
        <authorList>
            <person name="Delbaje E."/>
            <person name="Fewer D.P."/>
            <person name="Shishido T.K."/>
        </authorList>
    </citation>
    <scope>NUCLEOTIDE SEQUENCE [LARGE SCALE GENOMIC DNA]</scope>
    <source>
        <strain evidence="4 5">UHCC 0281</strain>
    </source>
</reference>
<dbReference type="PANTHER" id="PTHR33515:SF1">
    <property type="entry name" value="RIBOSOME-BINDING FACTOR A, CHLOROPLASTIC-RELATED"/>
    <property type="match status" value="1"/>
</dbReference>
<dbReference type="HAMAP" id="MF_00003">
    <property type="entry name" value="RbfA"/>
    <property type="match status" value="1"/>
</dbReference>
<dbReference type="Pfam" id="PF02033">
    <property type="entry name" value="RBFA"/>
    <property type="match status" value="1"/>
</dbReference>
<dbReference type="InterPro" id="IPR023799">
    <property type="entry name" value="RbfA_dom_sf"/>
</dbReference>
<dbReference type="Proteomes" id="UP001302329">
    <property type="component" value="Unassembled WGS sequence"/>
</dbReference>
<dbReference type="SUPFAM" id="SSF89919">
    <property type="entry name" value="Ribosome-binding factor A, RbfA"/>
    <property type="match status" value="1"/>
</dbReference>
<dbReference type="PANTHER" id="PTHR33515">
    <property type="entry name" value="RIBOSOME-BINDING FACTOR A, CHLOROPLASTIC-RELATED"/>
    <property type="match status" value="1"/>
</dbReference>
<comment type="caution">
    <text evidence="4">The sequence shown here is derived from an EMBL/GenBank/DDBJ whole genome shotgun (WGS) entry which is preliminary data.</text>
</comment>
<dbReference type="RefSeq" id="WP_323357356.1">
    <property type="nucleotide sequence ID" value="NZ_JAYGHY010000047.1"/>
</dbReference>
<evidence type="ECO:0000256" key="1">
    <source>
        <dbReference type="ARBA" id="ARBA00022517"/>
    </source>
</evidence>
<keyword evidence="1 2" id="KW-0690">Ribosome biogenesis</keyword>
<comment type="function">
    <text evidence="2">One of several proteins that assist in the late maturation steps of the functional core of the 30S ribosomal subunit. Associates with free 30S ribosomal subunits (but not with 30S subunits that are part of 70S ribosomes or polysomes). Required for efficient processing of 16S rRNA. May interact with the 5'-terminal helix region of 16S rRNA.</text>
</comment>
<feature type="compositionally biased region" description="Basic and acidic residues" evidence="3">
    <location>
        <begin position="115"/>
        <end position="124"/>
    </location>
</feature>
<comment type="similarity">
    <text evidence="2">Belongs to the RbfA family.</text>
</comment>
<feature type="region of interest" description="Disordered" evidence="3">
    <location>
        <begin position="115"/>
        <end position="138"/>
    </location>
</feature>
<name>A0ABU5SY06_9CYAN</name>
<evidence type="ECO:0000313" key="4">
    <source>
        <dbReference type="EMBL" id="MEA5443359.1"/>
    </source>
</evidence>
<comment type="subcellular location">
    <subcellularLocation>
        <location evidence="2">Cytoplasm</location>
    </subcellularLocation>
</comment>
<dbReference type="InterPro" id="IPR015946">
    <property type="entry name" value="KH_dom-like_a/b"/>
</dbReference>
<gene>
    <name evidence="2 4" type="primary">rbfA</name>
    <name evidence="4" type="ORF">VB739_12410</name>
</gene>
<dbReference type="InterPro" id="IPR000238">
    <property type="entry name" value="RbfA"/>
</dbReference>
<accession>A0ABU5SY06</accession>
<dbReference type="Gene3D" id="3.30.300.20">
    <property type="match status" value="1"/>
</dbReference>
<evidence type="ECO:0000256" key="2">
    <source>
        <dbReference type="HAMAP-Rule" id="MF_00003"/>
    </source>
</evidence>
<keyword evidence="5" id="KW-1185">Reference proteome</keyword>
<keyword evidence="2" id="KW-0963">Cytoplasm</keyword>
<dbReference type="EMBL" id="JAYGHY010000047">
    <property type="protein sequence ID" value="MEA5443359.1"/>
    <property type="molecule type" value="Genomic_DNA"/>
</dbReference>
<dbReference type="NCBIfam" id="TIGR00082">
    <property type="entry name" value="rbfA"/>
    <property type="match status" value="1"/>
</dbReference>